<dbReference type="Proteomes" id="UP000656042">
    <property type="component" value="Unassembled WGS sequence"/>
</dbReference>
<sequence length="1197" mass="120861">MSGGSGPAGRPAGSNRPLDPRLLRHARTSRAGIAALALIGAAQAGAAVLLAAGLTTAVTGARTPAVAMLAGAYAARAALAWTEQVVAQRTAARVTDELRRAAMAAVLRHGPAWTERFGTGRLTAVLTRGLDALRPWFTGYLPALALGVLLPPLVIVVMAVVDPPSAVIALLTLPLVPVLGALIGTATRARAQARWAADARVAGHFLDAVRGLATLRLYGRAHRQAAVVAEMTDRHRDATMRVLRVAFLSSTALELLGTLAVGLIAVEAGLRVAAGTLALAPALLVILLAPEAYRPLREMAARFHAAADAGAMIADVDEILRPVPSPDRTAAGSRVAMPGGVARVTAIGLRVRHPGAAADALALDRLDAAAGEIVALRGPSGAGKTTALRVLAGIQRADAGRVTIAGPSPLYLSQRPVLPHARTVAEAAGRLDAGADPADVSPESDRRVRAVLRGAGLDGELAPGVPLGEHGQGVSAGQRQRLAVAAVLDESRRTPVTLLLDEPTAHLDADAERRVVGDLRAAADRGCAVVVAAHRPALLAAADRVVDVRPPAVAVRAHGPERAHGPAGADGPERAVRADFPADAAARTDPASAAGARAPLAGAVAAGAASWLAGILLTGAAAWLLVRAADRPPVLALSTAVVLVRGSAVARPLLRYVERLAAHRAAFARLSVWRSGVYRALVPLVPGARPHRRGELLTRVADDVDARADGLLRGWLPAGAAVGTFAVAGVAAVLVLPAAAAPLAAGLLVAGVAAPAITVRQVARDEAATGAARHRLRDAVVETVDGVEELAARAARHDPVRAPSPGPAAAAIPADPVLAVPDRRSRALSRMQARAARAAGLGAAVGHAGWGAAVILTAVLADAADLSAPWAAVLLLAAGAAGEPVAVLTDAAEARRRGALARERLTALAGSAPPGAGPNPGPAGPGAAGPGAAGPGAAGPGAAGPGAAGDAEPGRVHADGPAVTVRGLVAGWRPDGPAALRGLDLDLAAGEHVAVLGRSGSGKSTLAAVLTGFLPPRAGTVVVRAAPGTGDRHAGIRAGLVSDDADHVFATRVRENLLLARPGATDADLHQVLARVGLAGWLSGLPDNLDTWLGSGGGTLSGGQRRRLATARALLADPALLILDEPTEGLDEAAAGALMADLLGAARGRTVLLLTHRRDGLDLVDRILHVENGQLRPARAAASRTPSYEPRHEPTRP</sequence>
<feature type="transmembrane region" description="Helical" evidence="8">
    <location>
        <begin position="740"/>
        <end position="759"/>
    </location>
</feature>
<evidence type="ECO:0000313" key="11">
    <source>
        <dbReference type="EMBL" id="GGL17103.1"/>
    </source>
</evidence>
<dbReference type="PROSITE" id="PS50893">
    <property type="entry name" value="ABC_TRANSPORTER_2"/>
    <property type="match status" value="2"/>
</dbReference>
<keyword evidence="6 8" id="KW-0472">Membrane</keyword>
<feature type="domain" description="ABC transmembrane type-1" evidence="10">
    <location>
        <begin position="31"/>
        <end position="308"/>
    </location>
</feature>
<dbReference type="InterPro" id="IPR039421">
    <property type="entry name" value="Type_1_exporter"/>
</dbReference>
<dbReference type="InterPro" id="IPR003593">
    <property type="entry name" value="AAA+_ATPase"/>
</dbReference>
<feature type="region of interest" description="Disordered" evidence="7">
    <location>
        <begin position="1"/>
        <end position="20"/>
    </location>
</feature>
<evidence type="ECO:0000256" key="7">
    <source>
        <dbReference type="SAM" id="MobiDB-lite"/>
    </source>
</evidence>
<comment type="subcellular location">
    <subcellularLocation>
        <location evidence="1">Cell membrane</location>
        <topology evidence="1">Multi-pass membrane protein</topology>
    </subcellularLocation>
</comment>
<dbReference type="GO" id="GO:0140359">
    <property type="term" value="F:ABC-type transporter activity"/>
    <property type="evidence" value="ECO:0007669"/>
    <property type="project" value="InterPro"/>
</dbReference>
<feature type="transmembrane region" description="Helical" evidence="8">
    <location>
        <begin position="137"/>
        <end position="161"/>
    </location>
</feature>
<feature type="transmembrane region" description="Helical" evidence="8">
    <location>
        <begin position="838"/>
        <end position="861"/>
    </location>
</feature>
<feature type="region of interest" description="Disordered" evidence="7">
    <location>
        <begin position="1178"/>
        <end position="1197"/>
    </location>
</feature>
<evidence type="ECO:0000256" key="1">
    <source>
        <dbReference type="ARBA" id="ARBA00004651"/>
    </source>
</evidence>
<dbReference type="GO" id="GO:0016887">
    <property type="term" value="F:ATP hydrolysis activity"/>
    <property type="evidence" value="ECO:0007669"/>
    <property type="project" value="InterPro"/>
</dbReference>
<feature type="transmembrane region" description="Helical" evidence="8">
    <location>
        <begin position="867"/>
        <end position="888"/>
    </location>
</feature>
<keyword evidence="4" id="KW-0067">ATP-binding</keyword>
<feature type="domain" description="ABC transmembrane type-1" evidence="10">
    <location>
        <begin position="601"/>
        <end position="792"/>
    </location>
</feature>
<keyword evidence="5 8" id="KW-1133">Transmembrane helix</keyword>
<feature type="compositionally biased region" description="Gly residues" evidence="7">
    <location>
        <begin position="924"/>
        <end position="947"/>
    </location>
</feature>
<dbReference type="GO" id="GO:0045454">
    <property type="term" value="P:cell redox homeostasis"/>
    <property type="evidence" value="ECO:0007669"/>
    <property type="project" value="InterPro"/>
</dbReference>
<dbReference type="PANTHER" id="PTHR24221:SF590">
    <property type="entry name" value="COMPONENT LINKED WITH THE ASSEMBLY OF CYTOCHROME' TRANSPORT TRANSMEMBRANE ATP-BINDING PROTEIN ABC TRANSPORTER CYDD-RELATED"/>
    <property type="match status" value="1"/>
</dbReference>
<proteinExistence type="predicted"/>
<dbReference type="PROSITE" id="PS00211">
    <property type="entry name" value="ABC_TRANSPORTER_1"/>
    <property type="match status" value="1"/>
</dbReference>
<evidence type="ECO:0000259" key="10">
    <source>
        <dbReference type="PROSITE" id="PS50929"/>
    </source>
</evidence>
<accession>A0A8J3C7I4</accession>
<dbReference type="Pfam" id="PF00005">
    <property type="entry name" value="ABC_tran"/>
    <property type="match status" value="2"/>
</dbReference>
<gene>
    <name evidence="11" type="ORF">GCM10012284_59620</name>
</gene>
<dbReference type="CDD" id="cd18584">
    <property type="entry name" value="ABC_6TM_AarD_CydD"/>
    <property type="match status" value="1"/>
</dbReference>
<dbReference type="Gene3D" id="1.20.1560.10">
    <property type="entry name" value="ABC transporter type 1, transmembrane domain"/>
    <property type="match status" value="2"/>
</dbReference>
<dbReference type="PROSITE" id="PS50929">
    <property type="entry name" value="ABC_TM1F"/>
    <property type="match status" value="2"/>
</dbReference>
<feature type="transmembrane region" description="Helical" evidence="8">
    <location>
        <begin position="632"/>
        <end position="654"/>
    </location>
</feature>
<feature type="transmembrane region" description="Helical" evidence="8">
    <location>
        <begin position="167"/>
        <end position="186"/>
    </location>
</feature>
<feature type="compositionally biased region" description="Low complexity" evidence="7">
    <location>
        <begin position="1178"/>
        <end position="1187"/>
    </location>
</feature>
<organism evidence="11 12">
    <name type="scientific">Mangrovihabitans endophyticus</name>
    <dbReference type="NCBI Taxonomy" id="1751298"/>
    <lineage>
        <taxon>Bacteria</taxon>
        <taxon>Bacillati</taxon>
        <taxon>Actinomycetota</taxon>
        <taxon>Actinomycetes</taxon>
        <taxon>Micromonosporales</taxon>
        <taxon>Micromonosporaceae</taxon>
        <taxon>Mangrovihabitans</taxon>
    </lineage>
</organism>
<dbReference type="NCBIfam" id="TIGR02868">
    <property type="entry name" value="CydC"/>
    <property type="match status" value="1"/>
</dbReference>
<dbReference type="GO" id="GO:0034775">
    <property type="term" value="P:glutathione transmembrane transport"/>
    <property type="evidence" value="ECO:0007669"/>
    <property type="project" value="InterPro"/>
</dbReference>
<dbReference type="SUPFAM" id="SSF52540">
    <property type="entry name" value="P-loop containing nucleoside triphosphate hydrolases"/>
    <property type="match status" value="2"/>
</dbReference>
<reference evidence="11" key="1">
    <citation type="journal article" date="2014" name="Int. J. Syst. Evol. Microbiol.">
        <title>Complete genome sequence of Corynebacterium casei LMG S-19264T (=DSM 44701T), isolated from a smear-ripened cheese.</title>
        <authorList>
            <consortium name="US DOE Joint Genome Institute (JGI-PGF)"/>
            <person name="Walter F."/>
            <person name="Albersmeier A."/>
            <person name="Kalinowski J."/>
            <person name="Ruckert C."/>
        </authorList>
    </citation>
    <scope>NUCLEOTIDE SEQUENCE</scope>
    <source>
        <strain evidence="11">CGMCC 4.7299</strain>
    </source>
</reference>
<feature type="domain" description="ABC transporter" evidence="9">
    <location>
        <begin position="963"/>
        <end position="1197"/>
    </location>
</feature>
<feature type="region of interest" description="Disordered" evidence="7">
    <location>
        <begin position="909"/>
        <end position="959"/>
    </location>
</feature>
<name>A0A8J3C7I4_9ACTN</name>
<keyword evidence="3" id="KW-0547">Nucleotide-binding</keyword>
<evidence type="ECO:0000256" key="3">
    <source>
        <dbReference type="ARBA" id="ARBA00022741"/>
    </source>
</evidence>
<feature type="transmembrane region" description="Helical" evidence="8">
    <location>
        <begin position="242"/>
        <end position="266"/>
    </location>
</feature>
<dbReference type="GO" id="GO:0005886">
    <property type="term" value="C:plasma membrane"/>
    <property type="evidence" value="ECO:0007669"/>
    <property type="project" value="UniProtKB-SubCell"/>
</dbReference>
<dbReference type="EMBL" id="BMMX01000054">
    <property type="protein sequence ID" value="GGL17103.1"/>
    <property type="molecule type" value="Genomic_DNA"/>
</dbReference>
<feature type="transmembrane region" description="Helical" evidence="8">
    <location>
        <begin position="31"/>
        <end position="55"/>
    </location>
</feature>
<dbReference type="Pfam" id="PF00664">
    <property type="entry name" value="ABC_membrane"/>
    <property type="match status" value="1"/>
</dbReference>
<evidence type="ECO:0000256" key="5">
    <source>
        <dbReference type="ARBA" id="ARBA00022989"/>
    </source>
</evidence>
<protein>
    <recommendedName>
        <fullName evidence="13">ATP-binding cassette, subfamily C, CydCD</fullName>
    </recommendedName>
</protein>
<reference evidence="11" key="2">
    <citation type="submission" date="2020-09" db="EMBL/GenBank/DDBJ databases">
        <authorList>
            <person name="Sun Q."/>
            <person name="Zhou Y."/>
        </authorList>
    </citation>
    <scope>NUCLEOTIDE SEQUENCE</scope>
    <source>
        <strain evidence="11">CGMCC 4.7299</strain>
    </source>
</reference>
<dbReference type="PANTHER" id="PTHR24221">
    <property type="entry name" value="ATP-BINDING CASSETTE SUB-FAMILY B"/>
    <property type="match status" value="1"/>
</dbReference>
<dbReference type="CDD" id="cd03228">
    <property type="entry name" value="ABCC_MRP_Like"/>
    <property type="match status" value="1"/>
</dbReference>
<keyword evidence="2 8" id="KW-0812">Transmembrane</keyword>
<dbReference type="InterPro" id="IPR014223">
    <property type="entry name" value="ABC_CydC/D"/>
</dbReference>
<feature type="transmembrane region" description="Helical" evidence="8">
    <location>
        <begin position="600"/>
        <end position="626"/>
    </location>
</feature>
<dbReference type="InterPro" id="IPR027417">
    <property type="entry name" value="P-loop_NTPase"/>
</dbReference>
<comment type="caution">
    <text evidence="11">The sequence shown here is derived from an EMBL/GenBank/DDBJ whole genome shotgun (WGS) entry which is preliminary data.</text>
</comment>
<evidence type="ECO:0000256" key="6">
    <source>
        <dbReference type="ARBA" id="ARBA00023136"/>
    </source>
</evidence>
<dbReference type="InterPro" id="IPR036640">
    <property type="entry name" value="ABC1_TM_sf"/>
</dbReference>
<keyword evidence="12" id="KW-1185">Reference proteome</keyword>
<dbReference type="AlphaFoldDB" id="A0A8J3C7I4"/>
<evidence type="ECO:0000313" key="12">
    <source>
        <dbReference type="Proteomes" id="UP000656042"/>
    </source>
</evidence>
<feature type="domain" description="ABC transporter" evidence="9">
    <location>
        <begin position="342"/>
        <end position="575"/>
    </location>
</feature>
<evidence type="ECO:0000256" key="8">
    <source>
        <dbReference type="SAM" id="Phobius"/>
    </source>
</evidence>
<dbReference type="InterPro" id="IPR003439">
    <property type="entry name" value="ABC_transporter-like_ATP-bd"/>
</dbReference>
<feature type="transmembrane region" description="Helical" evidence="8">
    <location>
        <begin position="61"/>
        <end position="79"/>
    </location>
</feature>
<dbReference type="SUPFAM" id="SSF90123">
    <property type="entry name" value="ABC transporter transmembrane region"/>
    <property type="match status" value="2"/>
</dbReference>
<evidence type="ECO:0000256" key="2">
    <source>
        <dbReference type="ARBA" id="ARBA00022692"/>
    </source>
</evidence>
<feature type="transmembrane region" description="Helical" evidence="8">
    <location>
        <begin position="715"/>
        <end position="734"/>
    </location>
</feature>
<dbReference type="SMART" id="SM00382">
    <property type="entry name" value="AAA"/>
    <property type="match status" value="2"/>
</dbReference>
<dbReference type="GO" id="GO:0005524">
    <property type="term" value="F:ATP binding"/>
    <property type="evidence" value="ECO:0007669"/>
    <property type="project" value="UniProtKB-KW"/>
</dbReference>
<feature type="transmembrane region" description="Helical" evidence="8">
    <location>
        <begin position="272"/>
        <end position="293"/>
    </location>
</feature>
<dbReference type="Gene3D" id="3.40.50.300">
    <property type="entry name" value="P-loop containing nucleotide triphosphate hydrolases"/>
    <property type="match status" value="2"/>
</dbReference>
<dbReference type="InterPro" id="IPR017871">
    <property type="entry name" value="ABC_transporter-like_CS"/>
</dbReference>
<evidence type="ECO:0000256" key="4">
    <source>
        <dbReference type="ARBA" id="ARBA00022840"/>
    </source>
</evidence>
<dbReference type="RefSeq" id="WP_189082667.1">
    <property type="nucleotide sequence ID" value="NZ_BMMX01000054.1"/>
</dbReference>
<evidence type="ECO:0000259" key="9">
    <source>
        <dbReference type="PROSITE" id="PS50893"/>
    </source>
</evidence>
<dbReference type="InterPro" id="IPR011527">
    <property type="entry name" value="ABC1_TM_dom"/>
</dbReference>
<evidence type="ECO:0008006" key="13">
    <source>
        <dbReference type="Google" id="ProtNLM"/>
    </source>
</evidence>